<feature type="compositionally biased region" description="Low complexity" evidence="1">
    <location>
        <begin position="26"/>
        <end position="36"/>
    </location>
</feature>
<feature type="region of interest" description="Disordered" evidence="1">
    <location>
        <begin position="50"/>
        <end position="90"/>
    </location>
</feature>
<feature type="compositionally biased region" description="Polar residues" evidence="1">
    <location>
        <begin position="1"/>
        <end position="22"/>
    </location>
</feature>
<evidence type="ECO:0000313" key="3">
    <source>
        <dbReference type="Proteomes" id="UP000587002"/>
    </source>
</evidence>
<comment type="caution">
    <text evidence="2">The sequence shown here is derived from an EMBL/GenBank/DDBJ whole genome shotgun (WGS) entry which is preliminary data.</text>
</comment>
<reference evidence="2 3" key="1">
    <citation type="submission" date="2020-07" db="EMBL/GenBank/DDBJ databases">
        <title>Sequencing the genomes of 1000 actinobacteria strains.</title>
        <authorList>
            <person name="Klenk H.-P."/>
        </authorList>
    </citation>
    <scope>NUCLEOTIDE SEQUENCE [LARGE SCALE GENOMIC DNA]</scope>
    <source>
        <strain evidence="2 3">DSM 44065</strain>
    </source>
</reference>
<proteinExistence type="predicted"/>
<gene>
    <name evidence="2" type="ORF">HNR68_000491</name>
</gene>
<name>A0A853AP44_9PSEU</name>
<dbReference type="Proteomes" id="UP000587002">
    <property type="component" value="Unassembled WGS sequence"/>
</dbReference>
<dbReference type="EMBL" id="JACCFJ010000001">
    <property type="protein sequence ID" value="NYI81861.1"/>
    <property type="molecule type" value="Genomic_DNA"/>
</dbReference>
<sequence>MSPNVTDTGPTEASATPGTSSGRGSGAAVVPGTARTTRAAVTATIGTVVQKMLDHPADDSSRPPATGPPPEPRPPIAAHQPIARPRWSGG</sequence>
<evidence type="ECO:0000256" key="1">
    <source>
        <dbReference type="SAM" id="MobiDB-lite"/>
    </source>
</evidence>
<feature type="compositionally biased region" description="Basic and acidic residues" evidence="1">
    <location>
        <begin position="52"/>
        <end position="61"/>
    </location>
</feature>
<keyword evidence="3" id="KW-1185">Reference proteome</keyword>
<accession>A0A853AP44</accession>
<protein>
    <submittedName>
        <fullName evidence="2">Uncharacterized protein</fullName>
    </submittedName>
</protein>
<evidence type="ECO:0000313" key="2">
    <source>
        <dbReference type="EMBL" id="NYI81861.1"/>
    </source>
</evidence>
<feature type="region of interest" description="Disordered" evidence="1">
    <location>
        <begin position="1"/>
        <end position="36"/>
    </location>
</feature>
<dbReference type="AlphaFoldDB" id="A0A853AP44"/>
<organism evidence="2 3">
    <name type="scientific">Saccharopolyspora hordei</name>
    <dbReference type="NCBI Taxonomy" id="1838"/>
    <lineage>
        <taxon>Bacteria</taxon>
        <taxon>Bacillati</taxon>
        <taxon>Actinomycetota</taxon>
        <taxon>Actinomycetes</taxon>
        <taxon>Pseudonocardiales</taxon>
        <taxon>Pseudonocardiaceae</taxon>
        <taxon>Saccharopolyspora</taxon>
    </lineage>
</organism>
<feature type="compositionally biased region" description="Pro residues" evidence="1">
    <location>
        <begin position="65"/>
        <end position="75"/>
    </location>
</feature>